<keyword evidence="1" id="KW-0472">Membrane</keyword>
<proteinExistence type="predicted"/>
<dbReference type="EMBL" id="LAZR01000920">
    <property type="protein sequence ID" value="KKN54631.1"/>
    <property type="molecule type" value="Genomic_DNA"/>
</dbReference>
<feature type="transmembrane region" description="Helical" evidence="1">
    <location>
        <begin position="211"/>
        <end position="233"/>
    </location>
</feature>
<evidence type="ECO:0000313" key="2">
    <source>
        <dbReference type="EMBL" id="KKN54631.1"/>
    </source>
</evidence>
<dbReference type="AlphaFoldDB" id="A0A0F9TZU3"/>
<comment type="caution">
    <text evidence="2">The sequence shown here is derived from an EMBL/GenBank/DDBJ whole genome shotgun (WGS) entry which is preliminary data.</text>
</comment>
<sequence>MALTFIGWLNGITASGVFFFSIIFGLVVIYKGRKSHLNLLIYLGLTYFFAGLIFTGDFLDFLTVLLTQSNIDNSFGIIGLINWMWFPGVAIFGMYFGAKLIIPKKKWLIFSIYLVLGIIFELFLFMDPTGSIEYVNPTIPGEDLINDSLIFESLAGILVLFFLLSLLVFDGIGFLRKSIQSTGVIRKKFLLLSLGAFIYIIGGVLDGLFSPGILLIFIRSAMGVSAFLFYFGVKQ</sequence>
<keyword evidence="1" id="KW-1133">Transmembrane helix</keyword>
<organism evidence="2">
    <name type="scientific">marine sediment metagenome</name>
    <dbReference type="NCBI Taxonomy" id="412755"/>
    <lineage>
        <taxon>unclassified sequences</taxon>
        <taxon>metagenomes</taxon>
        <taxon>ecological metagenomes</taxon>
    </lineage>
</organism>
<gene>
    <name evidence="2" type="ORF">LCGC14_0590540</name>
</gene>
<feature type="transmembrane region" description="Helical" evidence="1">
    <location>
        <begin position="189"/>
        <end position="205"/>
    </location>
</feature>
<evidence type="ECO:0000256" key="1">
    <source>
        <dbReference type="SAM" id="Phobius"/>
    </source>
</evidence>
<feature type="transmembrane region" description="Helical" evidence="1">
    <location>
        <begin position="6"/>
        <end position="30"/>
    </location>
</feature>
<feature type="transmembrane region" description="Helical" evidence="1">
    <location>
        <begin position="75"/>
        <end position="95"/>
    </location>
</feature>
<protein>
    <recommendedName>
        <fullName evidence="3">Histidine kinase N-terminal 7TM region domain-containing protein</fullName>
    </recommendedName>
</protein>
<accession>A0A0F9TZU3</accession>
<feature type="transmembrane region" description="Helical" evidence="1">
    <location>
        <begin position="107"/>
        <end position="126"/>
    </location>
</feature>
<keyword evidence="1" id="KW-0812">Transmembrane</keyword>
<feature type="transmembrane region" description="Helical" evidence="1">
    <location>
        <begin position="37"/>
        <end position="55"/>
    </location>
</feature>
<evidence type="ECO:0008006" key="3">
    <source>
        <dbReference type="Google" id="ProtNLM"/>
    </source>
</evidence>
<reference evidence="2" key="1">
    <citation type="journal article" date="2015" name="Nature">
        <title>Complex archaea that bridge the gap between prokaryotes and eukaryotes.</title>
        <authorList>
            <person name="Spang A."/>
            <person name="Saw J.H."/>
            <person name="Jorgensen S.L."/>
            <person name="Zaremba-Niedzwiedzka K."/>
            <person name="Martijn J."/>
            <person name="Lind A.E."/>
            <person name="van Eijk R."/>
            <person name="Schleper C."/>
            <person name="Guy L."/>
            <person name="Ettema T.J."/>
        </authorList>
    </citation>
    <scope>NUCLEOTIDE SEQUENCE</scope>
</reference>
<feature type="transmembrane region" description="Helical" evidence="1">
    <location>
        <begin position="149"/>
        <end position="169"/>
    </location>
</feature>
<name>A0A0F9TZU3_9ZZZZ</name>